<dbReference type="Proteomes" id="UP000186868">
    <property type="component" value="Unassembled WGS sequence"/>
</dbReference>
<dbReference type="InterPro" id="IPR005170">
    <property type="entry name" value="Transptr-assoc_dom"/>
</dbReference>
<accession>A0A1U7HNJ3</accession>
<reference evidence="13 14" key="1">
    <citation type="submission" date="2016-11" db="EMBL/GenBank/DDBJ databases">
        <title>Draft Genome Sequences of Nine Cyanobacterial Strains from Diverse Habitats.</title>
        <authorList>
            <person name="Zhu T."/>
            <person name="Hou S."/>
            <person name="Lu X."/>
            <person name="Hess W.R."/>
        </authorList>
    </citation>
    <scope>NUCLEOTIDE SEQUENCE [LARGE SCALE GENOMIC DNA]</scope>
    <source>
        <strain evidence="13 14">NIES-593</strain>
    </source>
</reference>
<evidence type="ECO:0000256" key="9">
    <source>
        <dbReference type="PROSITE-ProRule" id="PRU01193"/>
    </source>
</evidence>
<keyword evidence="6 8" id="KW-0129">CBS domain</keyword>
<dbReference type="PROSITE" id="PS51371">
    <property type="entry name" value="CBS"/>
    <property type="match status" value="1"/>
</dbReference>
<evidence type="ECO:0008006" key="15">
    <source>
        <dbReference type="Google" id="ProtNLM"/>
    </source>
</evidence>
<dbReference type="Pfam" id="PF03471">
    <property type="entry name" value="CorC_HlyC"/>
    <property type="match status" value="1"/>
</dbReference>
<keyword evidence="4" id="KW-0677">Repeat</keyword>
<comment type="subcellular location">
    <subcellularLocation>
        <location evidence="1">Membrane</location>
        <topology evidence="1">Multi-pass membrane protein</topology>
    </subcellularLocation>
</comment>
<feature type="transmembrane region" description="Helical" evidence="10">
    <location>
        <begin position="103"/>
        <end position="124"/>
    </location>
</feature>
<dbReference type="InterPro" id="IPR046342">
    <property type="entry name" value="CBS_dom_sf"/>
</dbReference>
<dbReference type="OrthoDB" id="9798188at2"/>
<dbReference type="InterPro" id="IPR036318">
    <property type="entry name" value="FAD-bd_PCMH-like_sf"/>
</dbReference>
<dbReference type="GO" id="GO:0050660">
    <property type="term" value="F:flavin adenine dinucleotide binding"/>
    <property type="evidence" value="ECO:0007669"/>
    <property type="project" value="InterPro"/>
</dbReference>
<keyword evidence="14" id="KW-1185">Reference proteome</keyword>
<dbReference type="CDD" id="cd04590">
    <property type="entry name" value="CBS_pair_CorC_HlyC_assoc"/>
    <property type="match status" value="1"/>
</dbReference>
<sequence length="446" mass="48753">MFSVASEILVILLLIVLNGVFALSEIAIVSARKIRLEQLSAQGDKQARVALELANNPNQILSTVQIGITLIGIVAGAYGGANITQRLTALLEQVPILAAQSQAIAFAIVVLIITYLSLVIGELVPKRLGLNNPEKIARLVAMPLRWLSGGVSPIVRLLSFSTDLVLRLLGAGTVSNEPLITEEEIKILIQQGTEAGTFEEAEQDMLEQVLRLGDRRVSTLMTTRPEIVWLDLEDSSEVNRQKIITSNYTRFPVCQGSLDEVLGIVQVNNLLACCFANQPFDLTSSLRQPLFVPESTRGLKVLELFQQSGNHLALVVDEYGVIQGLVTITDILEAIIGDLPTTGQPEAPQIVQREDGSWLVDGILLIEDFKEVFHVEELPGEKEGNYHTVGGFVITLLGKIPMAADSFEWGNLRFEVVDMDGNRVDKVLVTPIAREGNEVESYIQGD</sequence>
<dbReference type="Gene3D" id="3.30.465.10">
    <property type="match status" value="1"/>
</dbReference>
<keyword evidence="3 9" id="KW-0812">Transmembrane</keyword>
<evidence type="ECO:0000256" key="1">
    <source>
        <dbReference type="ARBA" id="ARBA00004141"/>
    </source>
</evidence>
<proteinExistence type="inferred from homology"/>
<dbReference type="FunFam" id="3.30.465.10:FF:000023">
    <property type="entry name" value="Magnesium and cobalt transporter"/>
    <property type="match status" value="1"/>
</dbReference>
<gene>
    <name evidence="13" type="ORF">NIES593_05250</name>
</gene>
<evidence type="ECO:0000256" key="7">
    <source>
        <dbReference type="ARBA" id="ARBA00023136"/>
    </source>
</evidence>
<dbReference type="STRING" id="1921803.NIES593_05250"/>
<feature type="domain" description="CBS" evidence="11">
    <location>
        <begin position="282"/>
        <end position="341"/>
    </location>
</feature>
<dbReference type="Gene3D" id="3.10.580.10">
    <property type="entry name" value="CBS-domain"/>
    <property type="match status" value="1"/>
</dbReference>
<feature type="domain" description="CNNM transmembrane" evidence="12">
    <location>
        <begin position="1"/>
        <end position="202"/>
    </location>
</feature>
<dbReference type="SUPFAM" id="SSF54631">
    <property type="entry name" value="CBS-domain pair"/>
    <property type="match status" value="1"/>
</dbReference>
<evidence type="ECO:0000256" key="5">
    <source>
        <dbReference type="ARBA" id="ARBA00022989"/>
    </source>
</evidence>
<dbReference type="SMART" id="SM00116">
    <property type="entry name" value="CBS"/>
    <property type="match status" value="1"/>
</dbReference>
<evidence type="ECO:0000256" key="10">
    <source>
        <dbReference type="SAM" id="Phobius"/>
    </source>
</evidence>
<dbReference type="PANTHER" id="PTHR22777">
    <property type="entry name" value="HEMOLYSIN-RELATED"/>
    <property type="match status" value="1"/>
</dbReference>
<dbReference type="Pfam" id="PF01595">
    <property type="entry name" value="CNNM"/>
    <property type="match status" value="1"/>
</dbReference>
<dbReference type="RefSeq" id="WP_073598581.1">
    <property type="nucleotide sequence ID" value="NZ_MRCB01000004.1"/>
</dbReference>
<keyword evidence="5 9" id="KW-1133">Transmembrane helix</keyword>
<comment type="similarity">
    <text evidence="2">Belongs to the UPF0053 family.</text>
</comment>
<protein>
    <recommendedName>
        <fullName evidence="15">Hemolysin</fullName>
    </recommendedName>
</protein>
<evidence type="ECO:0000256" key="2">
    <source>
        <dbReference type="ARBA" id="ARBA00006337"/>
    </source>
</evidence>
<evidence type="ECO:0000256" key="3">
    <source>
        <dbReference type="ARBA" id="ARBA00022692"/>
    </source>
</evidence>
<dbReference type="InterPro" id="IPR002550">
    <property type="entry name" value="CNNM"/>
</dbReference>
<dbReference type="InterPro" id="IPR044751">
    <property type="entry name" value="Ion_transp-like_CBS"/>
</dbReference>
<evidence type="ECO:0000259" key="12">
    <source>
        <dbReference type="PROSITE" id="PS51846"/>
    </source>
</evidence>
<dbReference type="PROSITE" id="PS51846">
    <property type="entry name" value="CNNM"/>
    <property type="match status" value="1"/>
</dbReference>
<dbReference type="SUPFAM" id="SSF56176">
    <property type="entry name" value="FAD-binding/transporter-associated domain-like"/>
    <property type="match status" value="1"/>
</dbReference>
<dbReference type="AlphaFoldDB" id="A0A1U7HNJ3"/>
<evidence type="ECO:0000256" key="6">
    <source>
        <dbReference type="ARBA" id="ARBA00023122"/>
    </source>
</evidence>
<dbReference type="InterPro" id="IPR016169">
    <property type="entry name" value="FAD-bd_PCMH_sub2"/>
</dbReference>
<name>A0A1U7HNJ3_9CYAN</name>
<evidence type="ECO:0000256" key="4">
    <source>
        <dbReference type="ARBA" id="ARBA00022737"/>
    </source>
</evidence>
<evidence type="ECO:0000256" key="8">
    <source>
        <dbReference type="PROSITE-ProRule" id="PRU00703"/>
    </source>
</evidence>
<dbReference type="SMART" id="SM01091">
    <property type="entry name" value="CorC_HlyC"/>
    <property type="match status" value="1"/>
</dbReference>
<evidence type="ECO:0000313" key="13">
    <source>
        <dbReference type="EMBL" id="OKH25170.1"/>
    </source>
</evidence>
<keyword evidence="7 9" id="KW-0472">Membrane</keyword>
<evidence type="ECO:0000313" key="14">
    <source>
        <dbReference type="Proteomes" id="UP000186868"/>
    </source>
</evidence>
<dbReference type="GO" id="GO:0005886">
    <property type="term" value="C:plasma membrane"/>
    <property type="evidence" value="ECO:0007669"/>
    <property type="project" value="TreeGrafter"/>
</dbReference>
<dbReference type="Pfam" id="PF00571">
    <property type="entry name" value="CBS"/>
    <property type="match status" value="1"/>
</dbReference>
<organism evidence="13 14">
    <name type="scientific">Hydrococcus rivularis NIES-593</name>
    <dbReference type="NCBI Taxonomy" id="1921803"/>
    <lineage>
        <taxon>Bacteria</taxon>
        <taxon>Bacillati</taxon>
        <taxon>Cyanobacteriota</taxon>
        <taxon>Cyanophyceae</taxon>
        <taxon>Pleurocapsales</taxon>
        <taxon>Hydrococcaceae</taxon>
        <taxon>Hydrococcus</taxon>
    </lineage>
</organism>
<dbReference type="PANTHER" id="PTHR22777:SF17">
    <property type="entry name" value="UPF0053 PROTEIN SLL0260"/>
    <property type="match status" value="1"/>
</dbReference>
<evidence type="ECO:0000259" key="11">
    <source>
        <dbReference type="PROSITE" id="PS51371"/>
    </source>
</evidence>
<dbReference type="EMBL" id="MRCB01000004">
    <property type="protein sequence ID" value="OKH25170.1"/>
    <property type="molecule type" value="Genomic_DNA"/>
</dbReference>
<dbReference type="InterPro" id="IPR000644">
    <property type="entry name" value="CBS_dom"/>
</dbReference>
<comment type="caution">
    <text evidence="13">The sequence shown here is derived from an EMBL/GenBank/DDBJ whole genome shotgun (WGS) entry which is preliminary data.</text>
</comment>